<keyword evidence="8" id="KW-1185">Reference proteome</keyword>
<name>A0ABV3ZAY6_9PROT</name>
<evidence type="ECO:0000256" key="5">
    <source>
        <dbReference type="ARBA" id="ARBA00023136"/>
    </source>
</evidence>
<keyword evidence="3 6" id="KW-0812">Transmembrane</keyword>
<evidence type="ECO:0000256" key="6">
    <source>
        <dbReference type="SAM" id="Phobius"/>
    </source>
</evidence>
<organism evidence="7 8">
    <name type="scientific">Hyphococcus lacteus</name>
    <dbReference type="NCBI Taxonomy" id="3143536"/>
    <lineage>
        <taxon>Bacteria</taxon>
        <taxon>Pseudomonadati</taxon>
        <taxon>Pseudomonadota</taxon>
        <taxon>Alphaproteobacteria</taxon>
        <taxon>Parvularculales</taxon>
        <taxon>Parvularculaceae</taxon>
        <taxon>Hyphococcus</taxon>
    </lineage>
</organism>
<keyword evidence="4 6" id="KW-1133">Transmembrane helix</keyword>
<dbReference type="PANTHER" id="PTHR30028">
    <property type="entry name" value="UPF0014 INNER MEMBRANE PROTEIN YBBM-RELATED"/>
    <property type="match status" value="1"/>
</dbReference>
<dbReference type="Pfam" id="PF03649">
    <property type="entry name" value="UPF0014"/>
    <property type="match status" value="2"/>
</dbReference>
<comment type="similarity">
    <text evidence="2">Belongs to the UPF0014 family.</text>
</comment>
<feature type="transmembrane region" description="Helical" evidence="6">
    <location>
        <begin position="61"/>
        <end position="82"/>
    </location>
</feature>
<comment type="subcellular location">
    <subcellularLocation>
        <location evidence="1">Membrane</location>
        <topology evidence="1">Multi-pass membrane protein</topology>
    </subcellularLocation>
</comment>
<evidence type="ECO:0000256" key="2">
    <source>
        <dbReference type="ARBA" id="ARBA00005268"/>
    </source>
</evidence>
<feature type="transmembrane region" description="Helical" evidence="6">
    <location>
        <begin position="204"/>
        <end position="227"/>
    </location>
</feature>
<reference evidence="7 8" key="1">
    <citation type="submission" date="2024-05" db="EMBL/GenBank/DDBJ databases">
        <title>Three bacterial strains, DH-69, EH-24, and ECK-19 isolated from coastal sediments.</title>
        <authorList>
            <person name="Ye Y.-Q."/>
            <person name="Du Z.-J."/>
        </authorList>
    </citation>
    <scope>NUCLEOTIDE SEQUENCE [LARGE SCALE GENOMIC DNA]</scope>
    <source>
        <strain evidence="7 8">ECK-19</strain>
    </source>
</reference>
<dbReference type="PANTHER" id="PTHR30028:SF0">
    <property type="entry name" value="PROTEIN ALUMINUM SENSITIVE 3"/>
    <property type="match status" value="1"/>
</dbReference>
<comment type="caution">
    <text evidence="7">The sequence shown here is derived from an EMBL/GenBank/DDBJ whole genome shotgun (WGS) entry which is preliminary data.</text>
</comment>
<sequence>MIEISLFAVAICLLPTMVIAWISFKWSGNGGEIAYATTRMLVQLLAAGFFLDFLFTGKDYLVGLLVILVMITISGVISVRTVKKNRRTAFWRALAGIAIGGGCVLGFVLYGVLQLHDPAYQPRFIIPIAGMIFSNSMTAVTLAADRFERESSLDIAYPDARNMAWNAALIPQINALLAVGLVSLPGMMTGQILAGVDPLIAVRYQIVVMAMVLQSAGFSVALYLWFCRPQESIIEAR</sequence>
<gene>
    <name evidence="7" type="ORF">ABFZ84_13330</name>
</gene>
<accession>A0ABV3ZAY6</accession>
<evidence type="ECO:0000256" key="3">
    <source>
        <dbReference type="ARBA" id="ARBA00022692"/>
    </source>
</evidence>
<dbReference type="InterPro" id="IPR005226">
    <property type="entry name" value="UPF0014_fam"/>
</dbReference>
<dbReference type="Proteomes" id="UP001560685">
    <property type="component" value="Unassembled WGS sequence"/>
</dbReference>
<evidence type="ECO:0000256" key="4">
    <source>
        <dbReference type="ARBA" id="ARBA00022989"/>
    </source>
</evidence>
<evidence type="ECO:0000256" key="1">
    <source>
        <dbReference type="ARBA" id="ARBA00004141"/>
    </source>
</evidence>
<keyword evidence="5 6" id="KW-0472">Membrane</keyword>
<protein>
    <submittedName>
        <fullName evidence="7">ABC transporter permease</fullName>
    </submittedName>
</protein>
<feature type="transmembrane region" description="Helical" evidence="6">
    <location>
        <begin position="89"/>
        <end position="112"/>
    </location>
</feature>
<dbReference type="RefSeq" id="WP_369314510.1">
    <property type="nucleotide sequence ID" value="NZ_JBEHZE010000001.1"/>
</dbReference>
<feature type="transmembrane region" description="Helical" evidence="6">
    <location>
        <begin position="124"/>
        <end position="144"/>
    </location>
</feature>
<evidence type="ECO:0000313" key="7">
    <source>
        <dbReference type="EMBL" id="MEX6634532.1"/>
    </source>
</evidence>
<feature type="transmembrane region" description="Helical" evidence="6">
    <location>
        <begin position="6"/>
        <end position="24"/>
    </location>
</feature>
<evidence type="ECO:0000313" key="8">
    <source>
        <dbReference type="Proteomes" id="UP001560685"/>
    </source>
</evidence>
<feature type="transmembrane region" description="Helical" evidence="6">
    <location>
        <begin position="164"/>
        <end position="184"/>
    </location>
</feature>
<feature type="transmembrane region" description="Helical" evidence="6">
    <location>
        <begin position="36"/>
        <end position="55"/>
    </location>
</feature>
<dbReference type="EMBL" id="JBEHZE010000001">
    <property type="protein sequence ID" value="MEX6634532.1"/>
    <property type="molecule type" value="Genomic_DNA"/>
</dbReference>
<proteinExistence type="inferred from homology"/>